<evidence type="ECO:0000259" key="2">
    <source>
        <dbReference type="Pfam" id="PF00582"/>
    </source>
</evidence>
<gene>
    <name evidence="3" type="ORF">PH603_08715</name>
</gene>
<dbReference type="SUPFAM" id="SSF52402">
    <property type="entry name" value="Adenine nucleotide alpha hydrolases-like"/>
    <property type="match status" value="2"/>
</dbReference>
<protein>
    <submittedName>
        <fullName evidence="3">Universal stress protein</fullName>
    </submittedName>
</protein>
<dbReference type="InterPro" id="IPR006015">
    <property type="entry name" value="Universal_stress_UspA"/>
</dbReference>
<comment type="similarity">
    <text evidence="1">Belongs to the universal stress protein A family.</text>
</comment>
<dbReference type="AlphaFoldDB" id="A0AAF0BJ32"/>
<dbReference type="KEGG" id="gso:PH603_08715"/>
<dbReference type="InterPro" id="IPR006016">
    <property type="entry name" value="UspA"/>
</dbReference>
<evidence type="ECO:0000313" key="4">
    <source>
        <dbReference type="Proteomes" id="UP001217500"/>
    </source>
</evidence>
<keyword evidence="4" id="KW-1185">Reference proteome</keyword>
<name>A0AAF0BJ32_9PROT</name>
<feature type="domain" description="UspA" evidence="2">
    <location>
        <begin position="2"/>
        <end position="156"/>
    </location>
</feature>
<evidence type="ECO:0000256" key="1">
    <source>
        <dbReference type="ARBA" id="ARBA00008791"/>
    </source>
</evidence>
<dbReference type="RefSeq" id="WP_289501903.1">
    <property type="nucleotide sequence ID" value="NZ_CP116805.1"/>
</dbReference>
<feature type="domain" description="UspA" evidence="2">
    <location>
        <begin position="205"/>
        <end position="283"/>
    </location>
</feature>
<dbReference type="EMBL" id="CP116805">
    <property type="protein sequence ID" value="WCL52619.1"/>
    <property type="molecule type" value="Genomic_DNA"/>
</dbReference>
<dbReference type="PRINTS" id="PR01438">
    <property type="entry name" value="UNVRSLSTRESS"/>
</dbReference>
<dbReference type="Gene3D" id="3.40.50.12370">
    <property type="match status" value="1"/>
</dbReference>
<organism evidence="3 4">
    <name type="scientific">Gimibacter soli</name>
    <dbReference type="NCBI Taxonomy" id="3024400"/>
    <lineage>
        <taxon>Bacteria</taxon>
        <taxon>Pseudomonadati</taxon>
        <taxon>Pseudomonadota</taxon>
        <taxon>Alphaproteobacteria</taxon>
        <taxon>Kordiimonadales</taxon>
        <taxon>Temperatibacteraceae</taxon>
        <taxon>Gimibacter</taxon>
    </lineage>
</organism>
<proteinExistence type="inferred from homology"/>
<dbReference type="PANTHER" id="PTHR46268:SF6">
    <property type="entry name" value="UNIVERSAL STRESS PROTEIN UP12"/>
    <property type="match status" value="1"/>
</dbReference>
<dbReference type="Proteomes" id="UP001217500">
    <property type="component" value="Chromosome"/>
</dbReference>
<evidence type="ECO:0000313" key="3">
    <source>
        <dbReference type="EMBL" id="WCL52619.1"/>
    </source>
</evidence>
<dbReference type="Pfam" id="PF00582">
    <property type="entry name" value="Usp"/>
    <property type="match status" value="2"/>
</dbReference>
<dbReference type="PANTHER" id="PTHR46268">
    <property type="entry name" value="STRESS RESPONSE PROTEIN NHAX"/>
    <property type="match status" value="1"/>
</dbReference>
<accession>A0AAF0BJ32</accession>
<reference evidence="3" key="1">
    <citation type="submission" date="2023-01" db="EMBL/GenBank/DDBJ databases">
        <title>The genome sequence of Kordiimonadaceae bacterium 6D33.</title>
        <authorList>
            <person name="Liu Y."/>
        </authorList>
    </citation>
    <scope>NUCLEOTIDE SEQUENCE</scope>
    <source>
        <strain evidence="3">6D33</strain>
    </source>
</reference>
<sequence length="283" mass="29749">MTRILACIDASVYATSVADHAAWMASKLGAHVELLHAIQRKDAVAARHDLSGAVGLGAKSALLEELARIDEAEGRAAQETGRSLLAAGEKHLKDAGLADISVTHRHGGIVETILEREEGADFVVIGKRGASADFAAGHLGSKIERVVRASVKPVLVANRGFRPVRNVLIAYDGGKSAAKALEFVATSPLFEGMALHVVSIGETAEVEAKAKAAAEKLKARHTKVTAAMVPGHAANALVRYQQDNDCGLIVMGAYGHSPLRAMIVGSTTTEVMQACKVPVLLFR</sequence>
<dbReference type="CDD" id="cd00293">
    <property type="entry name" value="USP-like"/>
    <property type="match status" value="2"/>
</dbReference>